<dbReference type="GO" id="GO:0045892">
    <property type="term" value="P:negative regulation of DNA-templated transcription"/>
    <property type="evidence" value="ECO:0007669"/>
    <property type="project" value="UniProtKB-ARBA"/>
</dbReference>
<protein>
    <submittedName>
        <fullName evidence="6">Fatty acid metabolism regulator protein</fullName>
    </submittedName>
</protein>
<dbReference type="GO" id="GO:0003700">
    <property type="term" value="F:DNA-binding transcription factor activity"/>
    <property type="evidence" value="ECO:0007669"/>
    <property type="project" value="TreeGrafter"/>
</dbReference>
<dbReference type="RefSeq" id="WP_197719865.1">
    <property type="nucleotide sequence ID" value="NZ_AP018920.1"/>
</dbReference>
<dbReference type="Pfam" id="PF00440">
    <property type="entry name" value="TetR_N"/>
    <property type="match status" value="1"/>
</dbReference>
<dbReference type="Gene3D" id="1.10.357.10">
    <property type="entry name" value="Tetracycline Repressor, domain 2"/>
    <property type="match status" value="1"/>
</dbReference>
<dbReference type="InterPro" id="IPR023772">
    <property type="entry name" value="DNA-bd_HTH_TetR-type_CS"/>
</dbReference>
<sequence length="224" mass="23594">MGTTDIEAAAAPAVPPVRKRDKRRAILDAAGPVFGEAGYERASVDAIAGAAGVSKPTVYSYFGGKEQLFRETMADIARQVNEVSYQHVVALDLHPDRFRAGLGELGVALTRCQRDGCAGSLSRLVLAESRRDPAVFEEVRRAGFGPIREALAGRLARLGNAGLLHIDDADVAAQHFIALTQAQLPELTAGGSADADDTLVAAAVALGVEAFLRAYAPRAEDSAR</sequence>
<dbReference type="STRING" id="2074.BG845_03167"/>
<organism evidence="6 7">
    <name type="scientific">Pseudonocardia autotrophica</name>
    <name type="common">Amycolata autotrophica</name>
    <name type="synonym">Nocardia autotrophica</name>
    <dbReference type="NCBI Taxonomy" id="2074"/>
    <lineage>
        <taxon>Bacteria</taxon>
        <taxon>Bacillati</taxon>
        <taxon>Actinomycetota</taxon>
        <taxon>Actinomycetes</taxon>
        <taxon>Pseudonocardiales</taxon>
        <taxon>Pseudonocardiaceae</taxon>
        <taxon>Pseudonocardia</taxon>
    </lineage>
</organism>
<accession>A0A1Y2MXN5</accession>
<evidence type="ECO:0000259" key="5">
    <source>
        <dbReference type="PROSITE" id="PS50977"/>
    </source>
</evidence>
<gene>
    <name evidence="6" type="primary">fadR_2</name>
    <name evidence="6" type="ORF">BG845_03167</name>
</gene>
<dbReference type="InterPro" id="IPR001647">
    <property type="entry name" value="HTH_TetR"/>
</dbReference>
<dbReference type="InterPro" id="IPR050109">
    <property type="entry name" value="HTH-type_TetR-like_transc_reg"/>
</dbReference>
<evidence type="ECO:0000256" key="1">
    <source>
        <dbReference type="ARBA" id="ARBA00023015"/>
    </source>
</evidence>
<feature type="domain" description="HTH tetR-type" evidence="5">
    <location>
        <begin position="20"/>
        <end position="80"/>
    </location>
</feature>
<feature type="DNA-binding region" description="H-T-H motif" evidence="4">
    <location>
        <begin position="43"/>
        <end position="62"/>
    </location>
</feature>
<dbReference type="SUPFAM" id="SSF48498">
    <property type="entry name" value="Tetracyclin repressor-like, C-terminal domain"/>
    <property type="match status" value="1"/>
</dbReference>
<dbReference type="EMBL" id="MIGB01000015">
    <property type="protein sequence ID" value="OSY39932.1"/>
    <property type="molecule type" value="Genomic_DNA"/>
</dbReference>
<name>A0A1Y2MXN5_PSEAH</name>
<dbReference type="Pfam" id="PF14246">
    <property type="entry name" value="TetR_C_7"/>
    <property type="match status" value="1"/>
</dbReference>
<evidence type="ECO:0000256" key="2">
    <source>
        <dbReference type="ARBA" id="ARBA00023125"/>
    </source>
</evidence>
<dbReference type="AlphaFoldDB" id="A0A1Y2MXN5"/>
<dbReference type="InterPro" id="IPR036271">
    <property type="entry name" value="Tet_transcr_reg_TetR-rel_C_sf"/>
</dbReference>
<comment type="caution">
    <text evidence="6">The sequence shown here is derived from an EMBL/GenBank/DDBJ whole genome shotgun (WGS) entry which is preliminary data.</text>
</comment>
<evidence type="ECO:0000256" key="3">
    <source>
        <dbReference type="ARBA" id="ARBA00023163"/>
    </source>
</evidence>
<dbReference type="InterPro" id="IPR039536">
    <property type="entry name" value="TetR_C_Proteobacteria"/>
</dbReference>
<evidence type="ECO:0000313" key="6">
    <source>
        <dbReference type="EMBL" id="OSY39932.1"/>
    </source>
</evidence>
<evidence type="ECO:0000313" key="7">
    <source>
        <dbReference type="Proteomes" id="UP000194360"/>
    </source>
</evidence>
<dbReference type="PANTHER" id="PTHR30055">
    <property type="entry name" value="HTH-TYPE TRANSCRIPTIONAL REGULATOR RUTR"/>
    <property type="match status" value="1"/>
</dbReference>
<reference evidence="6 7" key="1">
    <citation type="submission" date="2016-09" db="EMBL/GenBank/DDBJ databases">
        <title>Pseudonocardia autotrophica DSM535, a candidate organism with high potential of specific P450 cytochromes.</title>
        <authorList>
            <person name="Grumaz C."/>
            <person name="Vainshtein Y."/>
            <person name="Kirstahler P."/>
            <person name="Sohn K."/>
        </authorList>
    </citation>
    <scope>NUCLEOTIDE SEQUENCE [LARGE SCALE GENOMIC DNA]</scope>
    <source>
        <strain evidence="6 7">DSM 535</strain>
    </source>
</reference>
<dbReference type="PROSITE" id="PS50977">
    <property type="entry name" value="HTH_TETR_2"/>
    <property type="match status" value="1"/>
</dbReference>
<dbReference type="GO" id="GO:0000976">
    <property type="term" value="F:transcription cis-regulatory region binding"/>
    <property type="evidence" value="ECO:0007669"/>
    <property type="project" value="TreeGrafter"/>
</dbReference>
<dbReference type="InterPro" id="IPR009057">
    <property type="entry name" value="Homeodomain-like_sf"/>
</dbReference>
<dbReference type="PROSITE" id="PS01081">
    <property type="entry name" value="HTH_TETR_1"/>
    <property type="match status" value="1"/>
</dbReference>
<dbReference type="FunFam" id="1.10.10.60:FF:000141">
    <property type="entry name" value="TetR family transcriptional regulator"/>
    <property type="match status" value="1"/>
</dbReference>
<keyword evidence="2 4" id="KW-0238">DNA-binding</keyword>
<keyword evidence="1" id="KW-0805">Transcription regulation</keyword>
<proteinExistence type="predicted"/>
<dbReference type="Proteomes" id="UP000194360">
    <property type="component" value="Unassembled WGS sequence"/>
</dbReference>
<dbReference type="SUPFAM" id="SSF46689">
    <property type="entry name" value="Homeodomain-like"/>
    <property type="match status" value="1"/>
</dbReference>
<evidence type="ECO:0000256" key="4">
    <source>
        <dbReference type="PROSITE-ProRule" id="PRU00335"/>
    </source>
</evidence>
<dbReference type="PRINTS" id="PR00455">
    <property type="entry name" value="HTHTETR"/>
</dbReference>
<dbReference type="PANTHER" id="PTHR30055:SF146">
    <property type="entry name" value="HTH-TYPE TRANSCRIPTIONAL DUAL REGULATOR CECR"/>
    <property type="match status" value="1"/>
</dbReference>
<keyword evidence="7" id="KW-1185">Reference proteome</keyword>
<keyword evidence="3" id="KW-0804">Transcription</keyword>